<evidence type="ECO:0000256" key="6">
    <source>
        <dbReference type="ARBA" id="ARBA00022741"/>
    </source>
</evidence>
<dbReference type="InterPro" id="IPR000719">
    <property type="entry name" value="Prot_kinase_dom"/>
</dbReference>
<dbReference type="EMBL" id="JASSZA010000001">
    <property type="protein sequence ID" value="KAK2119134.1"/>
    <property type="molecule type" value="Genomic_DNA"/>
</dbReference>
<organism evidence="13 14">
    <name type="scientific">Saguinus oedipus</name>
    <name type="common">Cotton-top tamarin</name>
    <name type="synonym">Oedipomidas oedipus</name>
    <dbReference type="NCBI Taxonomy" id="9490"/>
    <lineage>
        <taxon>Eukaryota</taxon>
        <taxon>Metazoa</taxon>
        <taxon>Chordata</taxon>
        <taxon>Craniata</taxon>
        <taxon>Vertebrata</taxon>
        <taxon>Euteleostomi</taxon>
        <taxon>Mammalia</taxon>
        <taxon>Eutheria</taxon>
        <taxon>Euarchontoglires</taxon>
        <taxon>Primates</taxon>
        <taxon>Haplorrhini</taxon>
        <taxon>Platyrrhini</taxon>
        <taxon>Cebidae</taxon>
        <taxon>Callitrichinae</taxon>
        <taxon>Saguinus</taxon>
    </lineage>
</organism>
<comment type="catalytic activity">
    <reaction evidence="10">
        <text>L-threonyl-[tau protein] + ATP = O-phospho-L-threonyl-[tau protein] + ADP + H(+)</text>
        <dbReference type="Rhea" id="RHEA:53904"/>
        <dbReference type="Rhea" id="RHEA-COMP:13703"/>
        <dbReference type="Rhea" id="RHEA-COMP:13704"/>
        <dbReference type="ChEBI" id="CHEBI:15378"/>
        <dbReference type="ChEBI" id="CHEBI:30013"/>
        <dbReference type="ChEBI" id="CHEBI:30616"/>
        <dbReference type="ChEBI" id="CHEBI:61977"/>
        <dbReference type="ChEBI" id="CHEBI:456216"/>
        <dbReference type="EC" id="2.7.11.26"/>
    </reaction>
</comment>
<sequence>MNFRRRVLGRSQSPSPSGAAAGLWEVAPGAPAGRGPARLQSQAAEAAAAAAQVALAAGRRLSGPWVGASGHRAPGVDPAVAEEAAEAPTSFPPPGVKLGRDSGKVTTVVATLGQGPERSQEVAYTDIKVIGYGSFGVMYQARLAETRELVAIKKVLQDKRFKNRKLQIMGKLDHCNIVRLRYFFYCSGEKKDEVYLNLVLAYVPETVYPVAHHLTKANLAYIHSQGVCHHDIKPQNLLVDPDTSVLKLCNFGSAKPLVREEPNVSYICSRYYPGPQGSSLEPLITARPLMFAGGDHQDAGNTNREQIREMNPNYMEFKFPQIKAHPWTKVFKSQTPPEAIALCSSLLEYAPYETMYQHYYFQGLSYPEQEGQPPPSLAPWGLARAFPPSGSCSLLLPTVVHVAPPSHLESGSTSSFSCYHGHRSVCSSYLADCPGSDSSSSSSSGQCHCSSSDSVVDCTEVSNQGVYRSCSTFRSSLSSDYDPFIYRSQSPCRRGTVLRELPATQEAPGGPASPSGSFSWGRPGHQEDLEGGPRGAIMCLLLRAPALPTQA</sequence>
<evidence type="ECO:0000256" key="4">
    <source>
        <dbReference type="ARBA" id="ARBA00022679"/>
    </source>
</evidence>
<evidence type="ECO:0000256" key="1">
    <source>
        <dbReference type="ARBA" id="ARBA00005527"/>
    </source>
</evidence>
<dbReference type="CDD" id="cd14137">
    <property type="entry name" value="STKc_GSK3"/>
    <property type="match status" value="1"/>
</dbReference>
<dbReference type="InterPro" id="IPR011009">
    <property type="entry name" value="Kinase-like_dom_sf"/>
</dbReference>
<name>A0ABQ9WBY0_SAGOE</name>
<keyword evidence="8" id="KW-0067">ATP-binding</keyword>
<evidence type="ECO:0000256" key="11">
    <source>
        <dbReference type="SAM" id="MobiDB-lite"/>
    </source>
</evidence>
<dbReference type="Pfam" id="PF00069">
    <property type="entry name" value="Pkinase"/>
    <property type="match status" value="1"/>
</dbReference>
<accession>A0ABQ9WBY0</accession>
<dbReference type="EC" id="2.7.11.26" evidence="2"/>
<dbReference type="SUPFAM" id="SSF56112">
    <property type="entry name" value="Protein kinase-like (PK-like)"/>
    <property type="match status" value="1"/>
</dbReference>
<feature type="domain" description="Protein kinase" evidence="12">
    <location>
        <begin position="124"/>
        <end position="369"/>
    </location>
</feature>
<dbReference type="PANTHER" id="PTHR24057:SF14">
    <property type="entry name" value="GLYCOGEN SYNTHASE KINASE-3 ALPHA"/>
    <property type="match status" value="1"/>
</dbReference>
<dbReference type="PANTHER" id="PTHR24057">
    <property type="entry name" value="GLYCOGEN SYNTHASE KINASE-3 ALPHA"/>
    <property type="match status" value="1"/>
</dbReference>
<dbReference type="Gene3D" id="3.30.200.20">
    <property type="entry name" value="Phosphorylase Kinase, domain 1"/>
    <property type="match status" value="1"/>
</dbReference>
<evidence type="ECO:0000256" key="9">
    <source>
        <dbReference type="ARBA" id="ARBA00048291"/>
    </source>
</evidence>
<evidence type="ECO:0000256" key="5">
    <source>
        <dbReference type="ARBA" id="ARBA00022700"/>
    </source>
</evidence>
<evidence type="ECO:0000259" key="12">
    <source>
        <dbReference type="PROSITE" id="PS50011"/>
    </source>
</evidence>
<dbReference type="PROSITE" id="PS00108">
    <property type="entry name" value="PROTEIN_KINASE_ST"/>
    <property type="match status" value="1"/>
</dbReference>
<reference evidence="13 14" key="1">
    <citation type="submission" date="2023-05" db="EMBL/GenBank/DDBJ databases">
        <title>B98-5 Cell Line De Novo Hybrid Assembly: An Optical Mapping Approach.</title>
        <authorList>
            <person name="Kananen K."/>
            <person name="Auerbach J.A."/>
            <person name="Kautto E."/>
            <person name="Blachly J.S."/>
        </authorList>
    </citation>
    <scope>NUCLEOTIDE SEQUENCE [LARGE SCALE GENOMIC DNA]</scope>
    <source>
        <strain evidence="13">B95-8</strain>
        <tissue evidence="13">Cell line</tissue>
    </source>
</reference>
<feature type="compositionally biased region" description="Low complexity" evidence="11">
    <location>
        <begin position="13"/>
        <end position="39"/>
    </location>
</feature>
<keyword evidence="3" id="KW-0723">Serine/threonine-protein kinase</keyword>
<evidence type="ECO:0000256" key="7">
    <source>
        <dbReference type="ARBA" id="ARBA00022777"/>
    </source>
</evidence>
<comment type="caution">
    <text evidence="13">The sequence shown here is derived from an EMBL/GenBank/DDBJ whole genome shotgun (WGS) entry which is preliminary data.</text>
</comment>
<gene>
    <name evidence="13" type="ORF">P7K49_000520</name>
</gene>
<evidence type="ECO:0000256" key="3">
    <source>
        <dbReference type="ARBA" id="ARBA00022527"/>
    </source>
</evidence>
<feature type="region of interest" description="Disordered" evidence="11">
    <location>
        <begin position="1"/>
        <end position="39"/>
    </location>
</feature>
<comment type="catalytic activity">
    <reaction evidence="9">
        <text>L-seryl-[tau protein] + ATP = O-phospho-L-seryl-[tau protein] + ADP + H(+)</text>
        <dbReference type="Rhea" id="RHEA:12801"/>
        <dbReference type="Rhea" id="RHEA-COMP:13701"/>
        <dbReference type="Rhea" id="RHEA-COMP:13702"/>
        <dbReference type="ChEBI" id="CHEBI:15378"/>
        <dbReference type="ChEBI" id="CHEBI:29999"/>
        <dbReference type="ChEBI" id="CHEBI:30616"/>
        <dbReference type="ChEBI" id="CHEBI:83421"/>
        <dbReference type="ChEBI" id="CHEBI:456216"/>
        <dbReference type="EC" id="2.7.11.26"/>
    </reaction>
</comment>
<keyword evidence="14" id="KW-1185">Reference proteome</keyword>
<dbReference type="InterPro" id="IPR050591">
    <property type="entry name" value="GSK-3"/>
</dbReference>
<dbReference type="Proteomes" id="UP001266305">
    <property type="component" value="Unassembled WGS sequence"/>
</dbReference>
<proteinExistence type="inferred from homology"/>
<dbReference type="SMART" id="SM00220">
    <property type="entry name" value="S_TKc"/>
    <property type="match status" value="1"/>
</dbReference>
<dbReference type="InterPro" id="IPR008271">
    <property type="entry name" value="Ser/Thr_kinase_AS"/>
</dbReference>
<feature type="region of interest" description="Disordered" evidence="11">
    <location>
        <begin position="503"/>
        <end position="527"/>
    </location>
</feature>
<keyword evidence="4" id="KW-0808">Transferase</keyword>
<protein>
    <recommendedName>
        <fullName evidence="2">[tau protein] kinase</fullName>
        <ecNumber evidence="2">2.7.11.26</ecNumber>
    </recommendedName>
</protein>
<dbReference type="InterPro" id="IPR039192">
    <property type="entry name" value="STKc_GSK3"/>
</dbReference>
<evidence type="ECO:0000256" key="10">
    <source>
        <dbReference type="ARBA" id="ARBA00048878"/>
    </source>
</evidence>
<evidence type="ECO:0000256" key="2">
    <source>
        <dbReference type="ARBA" id="ARBA00012407"/>
    </source>
</evidence>
<keyword evidence="5" id="KW-0734">Signal transduction inhibitor</keyword>
<keyword evidence="7" id="KW-0418">Kinase</keyword>
<evidence type="ECO:0000256" key="8">
    <source>
        <dbReference type="ARBA" id="ARBA00022840"/>
    </source>
</evidence>
<dbReference type="Gene3D" id="1.10.510.10">
    <property type="entry name" value="Transferase(Phosphotransferase) domain 1"/>
    <property type="match status" value="2"/>
</dbReference>
<feature type="compositionally biased region" description="Low complexity" evidence="11">
    <location>
        <begin position="507"/>
        <end position="517"/>
    </location>
</feature>
<comment type="similarity">
    <text evidence="1">Belongs to the protein kinase superfamily. CMGC Ser/Thr protein kinase family. GSK-3 subfamily.</text>
</comment>
<keyword evidence="6" id="KW-0547">Nucleotide-binding</keyword>
<dbReference type="PROSITE" id="PS50011">
    <property type="entry name" value="PROTEIN_KINASE_DOM"/>
    <property type="match status" value="1"/>
</dbReference>
<evidence type="ECO:0000313" key="13">
    <source>
        <dbReference type="EMBL" id="KAK2119134.1"/>
    </source>
</evidence>
<evidence type="ECO:0000313" key="14">
    <source>
        <dbReference type="Proteomes" id="UP001266305"/>
    </source>
</evidence>